<dbReference type="Proteomes" id="UP000177324">
    <property type="component" value="Unassembled WGS sequence"/>
</dbReference>
<sequence length="141" mass="15722">MKYIALFIFFIIGGLFLVSRLQTPSQEQTTLSTQTNSEGSVTVEITPEDVSGPATSWRFKVVLNTHTDELVSDLTKTVVLKDDKGTVYQPNAWEGASPGGHHREGTLFFNPISPRPNKLVLLVRDIGSITERSFSWEIGRR</sequence>
<gene>
    <name evidence="1" type="ORF">A2784_02825</name>
</gene>
<name>A0A1G1VPQ8_9BACT</name>
<protein>
    <recommendedName>
        <fullName evidence="3">DUF4352 domain-containing protein</fullName>
    </recommendedName>
</protein>
<dbReference type="EMBL" id="MHCH01000027">
    <property type="protein sequence ID" value="OGY17389.1"/>
    <property type="molecule type" value="Genomic_DNA"/>
</dbReference>
<reference evidence="1 2" key="1">
    <citation type="journal article" date="2016" name="Nat. Commun.">
        <title>Thousands of microbial genomes shed light on interconnected biogeochemical processes in an aquifer system.</title>
        <authorList>
            <person name="Anantharaman K."/>
            <person name="Brown C.T."/>
            <person name="Hug L.A."/>
            <person name="Sharon I."/>
            <person name="Castelle C.J."/>
            <person name="Probst A.J."/>
            <person name="Thomas B.C."/>
            <person name="Singh A."/>
            <person name="Wilkins M.J."/>
            <person name="Karaoz U."/>
            <person name="Brodie E.L."/>
            <person name="Williams K.H."/>
            <person name="Hubbard S.S."/>
            <person name="Banfield J.F."/>
        </authorList>
    </citation>
    <scope>NUCLEOTIDE SEQUENCE [LARGE SCALE GENOMIC DNA]</scope>
</reference>
<organism evidence="1 2">
    <name type="scientific">Candidatus Chisholmbacteria bacterium RIFCSPHIGHO2_01_FULL_48_12</name>
    <dbReference type="NCBI Taxonomy" id="1797589"/>
    <lineage>
        <taxon>Bacteria</taxon>
        <taxon>Candidatus Chisholmiibacteriota</taxon>
    </lineage>
</organism>
<accession>A0A1G1VPQ8</accession>
<evidence type="ECO:0000313" key="1">
    <source>
        <dbReference type="EMBL" id="OGY17389.1"/>
    </source>
</evidence>
<dbReference type="AlphaFoldDB" id="A0A1G1VPQ8"/>
<proteinExistence type="predicted"/>
<dbReference type="STRING" id="1797589.A2784_02825"/>
<evidence type="ECO:0000313" key="2">
    <source>
        <dbReference type="Proteomes" id="UP000177324"/>
    </source>
</evidence>
<evidence type="ECO:0008006" key="3">
    <source>
        <dbReference type="Google" id="ProtNLM"/>
    </source>
</evidence>
<comment type="caution">
    <text evidence="1">The sequence shown here is derived from an EMBL/GenBank/DDBJ whole genome shotgun (WGS) entry which is preliminary data.</text>
</comment>